<protein>
    <recommendedName>
        <fullName evidence="1">Amidase domain-containing protein</fullName>
    </recommendedName>
</protein>
<dbReference type="InterPro" id="IPR000120">
    <property type="entry name" value="Amidase"/>
</dbReference>
<keyword evidence="3" id="KW-1185">Reference proteome</keyword>
<dbReference type="SUPFAM" id="SSF75304">
    <property type="entry name" value="Amidase signature (AS) enzymes"/>
    <property type="match status" value="1"/>
</dbReference>
<dbReference type="Gene3D" id="1.20.58.1700">
    <property type="match status" value="1"/>
</dbReference>
<dbReference type="RefSeq" id="WP_281903720.1">
    <property type="nucleotide sequence ID" value="NZ_BSDI01000057.1"/>
</dbReference>
<reference evidence="2" key="1">
    <citation type="submission" date="2022-12" db="EMBL/GenBank/DDBJ databases">
        <title>New Phytohabitans aurantiacus sp. RD004123 nov., an actinomycete isolated from soil.</title>
        <authorList>
            <person name="Triningsih D.W."/>
            <person name="Harunari E."/>
            <person name="Igarashi Y."/>
        </authorList>
    </citation>
    <scope>NUCLEOTIDE SEQUENCE</scope>
    <source>
        <strain evidence="2">RD004123</strain>
    </source>
</reference>
<dbReference type="InterPro" id="IPR014085">
    <property type="entry name" value="Allophanate_hydrolase"/>
</dbReference>
<dbReference type="Gene3D" id="3.90.1300.10">
    <property type="entry name" value="Amidase signature (AS) domain"/>
    <property type="match status" value="1"/>
</dbReference>
<sequence>MPIGTAAVANIADLRRGYASDAFSPADVAETVLARIEARGDDHVWIATVPPDELRAAAAALARRRDRLAELPLYGVPFAVKDNIDVAGLPTTAGCPDFSYRPERTAPVVARLLDAGALLVGKTNLDQFATGLTGARSPYGSCGSVFGNDLISGGSSSGSAVAVAAGVVSFALGTDTAGSGRVPAALNGIVGVKPTRGLLSTAGVVPACRSLDCVSIFTRDVADGRTVLGVARGLSPDDPWGRGAPATSVHPRMPATLRLGVPLREDLEFFGDEGQSQRFAAGSRRVADVVADAVPVELGPLFEAGDLLYKGPWVAERLAALGDFLDSHPDSVLPVTRSVLERGYLFDAVATFRAQHRLRELQAWTARLFERVDVLVLPTIGTTYTHAQIAEEPLTRNLDLGRYTQFANLLDLAAVTVPNGFTVDGRPASLTLIGPAFSDATLIRLATEVRLEGGTTP</sequence>
<dbReference type="InterPro" id="IPR023631">
    <property type="entry name" value="Amidase_dom"/>
</dbReference>
<dbReference type="PANTHER" id="PTHR11895:SF169">
    <property type="entry name" value="GLUTAMYL-TRNA(GLN) AMIDOTRANSFERASE"/>
    <property type="match status" value="1"/>
</dbReference>
<accession>A0ABQ5R7N0</accession>
<dbReference type="Pfam" id="PF01425">
    <property type="entry name" value="Amidase"/>
    <property type="match status" value="1"/>
</dbReference>
<gene>
    <name evidence="2" type="ORF">Pa4123_75010</name>
</gene>
<dbReference type="EMBL" id="BSDI01000057">
    <property type="protein sequence ID" value="GLI02223.1"/>
    <property type="molecule type" value="Genomic_DNA"/>
</dbReference>
<proteinExistence type="predicted"/>
<dbReference type="InterPro" id="IPR036928">
    <property type="entry name" value="AS_sf"/>
</dbReference>
<evidence type="ECO:0000313" key="2">
    <source>
        <dbReference type="EMBL" id="GLI02223.1"/>
    </source>
</evidence>
<comment type="caution">
    <text evidence="2">The sequence shown here is derived from an EMBL/GenBank/DDBJ whole genome shotgun (WGS) entry which is preliminary data.</text>
</comment>
<evidence type="ECO:0000313" key="3">
    <source>
        <dbReference type="Proteomes" id="UP001144280"/>
    </source>
</evidence>
<name>A0ABQ5R7N0_9ACTN</name>
<dbReference type="NCBIfam" id="NF006043">
    <property type="entry name" value="PRK08186.1"/>
    <property type="match status" value="1"/>
</dbReference>
<evidence type="ECO:0000259" key="1">
    <source>
        <dbReference type="Pfam" id="PF01425"/>
    </source>
</evidence>
<feature type="domain" description="Amidase" evidence="1">
    <location>
        <begin position="28"/>
        <end position="442"/>
    </location>
</feature>
<dbReference type="NCBIfam" id="TIGR02713">
    <property type="entry name" value="allophanate_hyd"/>
    <property type="match status" value="1"/>
</dbReference>
<dbReference type="PANTHER" id="PTHR11895">
    <property type="entry name" value="TRANSAMIDASE"/>
    <property type="match status" value="1"/>
</dbReference>
<dbReference type="Proteomes" id="UP001144280">
    <property type="component" value="Unassembled WGS sequence"/>
</dbReference>
<organism evidence="2 3">
    <name type="scientific">Phytohabitans aurantiacus</name>
    <dbReference type="NCBI Taxonomy" id="3016789"/>
    <lineage>
        <taxon>Bacteria</taxon>
        <taxon>Bacillati</taxon>
        <taxon>Actinomycetota</taxon>
        <taxon>Actinomycetes</taxon>
        <taxon>Micromonosporales</taxon>
        <taxon>Micromonosporaceae</taxon>
    </lineage>
</organism>